<reference evidence="2 3" key="1">
    <citation type="journal article" date="2017" name="Elife">
        <title>Extensive horizontal gene transfer in cheese-associated bacteria.</title>
        <authorList>
            <person name="Bonham K.S."/>
            <person name="Wolfe B.E."/>
            <person name="Dutton R.J."/>
        </authorList>
    </citation>
    <scope>NUCLEOTIDE SEQUENCE [LARGE SCALE GENOMIC DNA]</scope>
    <source>
        <strain evidence="2 3">JB182</strain>
    </source>
</reference>
<dbReference type="RefSeq" id="WP_102599361.1">
    <property type="nucleotide sequence ID" value="NZ_PNQX01000007.1"/>
</dbReference>
<organism evidence="2 3">
    <name type="scientific">Glutamicibacter arilaitensis</name>
    <dbReference type="NCBI Taxonomy" id="256701"/>
    <lineage>
        <taxon>Bacteria</taxon>
        <taxon>Bacillati</taxon>
        <taxon>Actinomycetota</taxon>
        <taxon>Actinomycetes</taxon>
        <taxon>Micrococcales</taxon>
        <taxon>Micrococcaceae</taxon>
        <taxon>Glutamicibacter</taxon>
    </lineage>
</organism>
<protein>
    <submittedName>
        <fullName evidence="2">Mobilization protein</fullName>
    </submittedName>
</protein>
<feature type="compositionally biased region" description="Basic and acidic residues" evidence="1">
    <location>
        <begin position="46"/>
        <end position="59"/>
    </location>
</feature>
<gene>
    <name evidence="2" type="ORF">CIK84_18900</name>
</gene>
<comment type="caution">
    <text evidence="2">The sequence shown here is derived from an EMBL/GenBank/DDBJ whole genome shotgun (WGS) entry which is preliminary data.</text>
</comment>
<feature type="compositionally biased region" description="Basic and acidic residues" evidence="1">
    <location>
        <begin position="22"/>
        <end position="34"/>
    </location>
</feature>
<dbReference type="AlphaFoldDB" id="A0A2N7RXB6"/>
<dbReference type="EMBL" id="PNQX01000007">
    <property type="protein sequence ID" value="PMQ18526.1"/>
    <property type="molecule type" value="Genomic_DNA"/>
</dbReference>
<dbReference type="Proteomes" id="UP000235739">
    <property type="component" value="Unassembled WGS sequence"/>
</dbReference>
<accession>A0A2N7RXB6</accession>
<evidence type="ECO:0000256" key="1">
    <source>
        <dbReference type="SAM" id="MobiDB-lite"/>
    </source>
</evidence>
<name>A0A2N7RXB6_9MICC</name>
<feature type="region of interest" description="Disordered" evidence="1">
    <location>
        <begin position="1"/>
        <end position="64"/>
    </location>
</feature>
<proteinExistence type="predicted"/>
<sequence length="160" mass="17314">MALFSRKKTPPASPPNPFVRTPEQEAARREREAAEAAAAEAARVVYEPRKGGRPRVEHPRTKRVSLSLSDQEHEALVAAAGGRRVSVWARERLLESLSTDPTPGAGAEVARLRADLGRVGSNLNQLVRAVNSGQTVPSAELLEAVQATREELARVRGELP</sequence>
<evidence type="ECO:0000313" key="3">
    <source>
        <dbReference type="Proteomes" id="UP000235739"/>
    </source>
</evidence>
<evidence type="ECO:0000313" key="2">
    <source>
        <dbReference type="EMBL" id="PMQ18526.1"/>
    </source>
</evidence>